<keyword evidence="3" id="KW-0997">Cell inner membrane</keyword>
<comment type="caution">
    <text evidence="10">The sequence shown here is derived from an EMBL/GenBank/DDBJ whole genome shotgun (WGS) entry which is preliminary data.</text>
</comment>
<accession>A0A2T2WSG5</accession>
<keyword evidence="4 8" id="KW-0812">Transmembrane</keyword>
<evidence type="ECO:0000256" key="3">
    <source>
        <dbReference type="ARBA" id="ARBA00022519"/>
    </source>
</evidence>
<dbReference type="Pfam" id="PF12821">
    <property type="entry name" value="ThrE_2"/>
    <property type="match status" value="1"/>
</dbReference>
<evidence type="ECO:0000256" key="8">
    <source>
        <dbReference type="SAM" id="Phobius"/>
    </source>
</evidence>
<reference evidence="10 11" key="1">
    <citation type="journal article" date="2014" name="BMC Genomics">
        <title>Comparison of environmental and isolate Sulfobacillus genomes reveals diverse carbon, sulfur, nitrogen, and hydrogen metabolisms.</title>
        <authorList>
            <person name="Justice N.B."/>
            <person name="Norman A."/>
            <person name="Brown C.T."/>
            <person name="Singh A."/>
            <person name="Thomas B.C."/>
            <person name="Banfield J.F."/>
        </authorList>
    </citation>
    <scope>NUCLEOTIDE SEQUENCE [LARGE SCALE GENOMIC DNA]</scope>
    <source>
        <strain evidence="10">AMDSBA1</strain>
    </source>
</reference>
<comment type="subcellular location">
    <subcellularLocation>
        <location evidence="1">Cell membrane</location>
        <topology evidence="1">Multi-pass membrane protein</topology>
    </subcellularLocation>
</comment>
<evidence type="ECO:0000256" key="5">
    <source>
        <dbReference type="ARBA" id="ARBA00022989"/>
    </source>
</evidence>
<dbReference type="EMBL" id="PXYT01000059">
    <property type="protein sequence ID" value="PSR25180.1"/>
    <property type="molecule type" value="Genomic_DNA"/>
</dbReference>
<dbReference type="PANTHER" id="PTHR34390:SF1">
    <property type="entry name" value="SUCCINATE TRANSPORTER SUBUNIT YJJB-RELATED"/>
    <property type="match status" value="1"/>
</dbReference>
<evidence type="ECO:0000256" key="6">
    <source>
        <dbReference type="ARBA" id="ARBA00023136"/>
    </source>
</evidence>
<evidence type="ECO:0000313" key="11">
    <source>
        <dbReference type="Proteomes" id="UP000242699"/>
    </source>
</evidence>
<feature type="transmembrane region" description="Helical" evidence="8">
    <location>
        <begin position="76"/>
        <end position="94"/>
    </location>
</feature>
<evidence type="ECO:0000256" key="2">
    <source>
        <dbReference type="ARBA" id="ARBA00022475"/>
    </source>
</evidence>
<dbReference type="AlphaFoldDB" id="A0A2T2WSG5"/>
<evidence type="ECO:0000256" key="4">
    <source>
        <dbReference type="ARBA" id="ARBA00022692"/>
    </source>
</evidence>
<dbReference type="GO" id="GO:0005886">
    <property type="term" value="C:plasma membrane"/>
    <property type="evidence" value="ECO:0007669"/>
    <property type="project" value="UniProtKB-SubCell"/>
</dbReference>
<dbReference type="InterPro" id="IPR050539">
    <property type="entry name" value="ThrE_Dicarb/AminoAcid_Exp"/>
</dbReference>
<sequence>MIREAVFAALTTIAFGLLYQVRTSILWIAGGIGALAWMASFTVNLMPGAGLLGDFVGAFVVGALAEVAALWKKQPVTIFVVPAIISYVPGYLVYESMVAFLKNHFNQGMHFGMTAVFSAASLSLGLALATALLRPLLRPHHILNTDS</sequence>
<keyword evidence="5 8" id="KW-1133">Transmembrane helix</keyword>
<proteinExistence type="inferred from homology"/>
<gene>
    <name evidence="10" type="ORF">C7B43_17435</name>
</gene>
<keyword evidence="6 8" id="KW-0472">Membrane</keyword>
<name>A0A2T2WSG5_9FIRM</name>
<feature type="transmembrane region" description="Helical" evidence="8">
    <location>
        <begin position="47"/>
        <end position="69"/>
    </location>
</feature>
<dbReference type="GO" id="GO:0015744">
    <property type="term" value="P:succinate transport"/>
    <property type="evidence" value="ECO:0007669"/>
    <property type="project" value="TreeGrafter"/>
</dbReference>
<dbReference type="InterPro" id="IPR024528">
    <property type="entry name" value="ThrE_2"/>
</dbReference>
<evidence type="ECO:0000259" key="9">
    <source>
        <dbReference type="Pfam" id="PF12821"/>
    </source>
</evidence>
<comment type="similarity">
    <text evidence="7">Belongs to the ThrE exporter (TC 2.A.79) family.</text>
</comment>
<evidence type="ECO:0000256" key="7">
    <source>
        <dbReference type="ARBA" id="ARBA00034125"/>
    </source>
</evidence>
<dbReference type="Proteomes" id="UP000242699">
    <property type="component" value="Unassembled WGS sequence"/>
</dbReference>
<feature type="domain" description="Threonine/Serine exporter ThrE" evidence="9">
    <location>
        <begin position="5"/>
        <end position="130"/>
    </location>
</feature>
<protein>
    <recommendedName>
        <fullName evidence="9">Threonine/Serine exporter ThrE domain-containing protein</fullName>
    </recommendedName>
</protein>
<evidence type="ECO:0000256" key="1">
    <source>
        <dbReference type="ARBA" id="ARBA00004651"/>
    </source>
</evidence>
<keyword evidence="2" id="KW-1003">Cell membrane</keyword>
<dbReference type="PANTHER" id="PTHR34390">
    <property type="entry name" value="UPF0442 PROTEIN YJJB-RELATED"/>
    <property type="match status" value="1"/>
</dbReference>
<feature type="transmembrane region" description="Helical" evidence="8">
    <location>
        <begin position="114"/>
        <end position="133"/>
    </location>
</feature>
<organism evidence="10 11">
    <name type="scientific">Sulfobacillus benefaciens</name>
    <dbReference type="NCBI Taxonomy" id="453960"/>
    <lineage>
        <taxon>Bacteria</taxon>
        <taxon>Bacillati</taxon>
        <taxon>Bacillota</taxon>
        <taxon>Clostridia</taxon>
        <taxon>Eubacteriales</taxon>
        <taxon>Clostridiales Family XVII. Incertae Sedis</taxon>
        <taxon>Sulfobacillus</taxon>
    </lineage>
</organism>
<evidence type="ECO:0000313" key="10">
    <source>
        <dbReference type="EMBL" id="PSR25180.1"/>
    </source>
</evidence>